<keyword evidence="1" id="KW-0812">Transmembrane</keyword>
<dbReference type="AlphaFoldDB" id="A0A5N6F1D3"/>
<proteinExistence type="predicted"/>
<keyword evidence="1" id="KW-0472">Membrane</keyword>
<organism evidence="2 3">
    <name type="scientific">Aspergillus novoparasiticus</name>
    <dbReference type="NCBI Taxonomy" id="986946"/>
    <lineage>
        <taxon>Eukaryota</taxon>
        <taxon>Fungi</taxon>
        <taxon>Dikarya</taxon>
        <taxon>Ascomycota</taxon>
        <taxon>Pezizomycotina</taxon>
        <taxon>Eurotiomycetes</taxon>
        <taxon>Eurotiomycetidae</taxon>
        <taxon>Eurotiales</taxon>
        <taxon>Aspergillaceae</taxon>
        <taxon>Aspergillus</taxon>
        <taxon>Aspergillus subgen. Circumdati</taxon>
    </lineage>
</organism>
<reference evidence="2 3" key="1">
    <citation type="submission" date="2019-04" db="EMBL/GenBank/DDBJ databases">
        <title>Fungal friends and foes A comparative genomics study of 23 Aspergillus species from section Flavi.</title>
        <authorList>
            <consortium name="DOE Joint Genome Institute"/>
            <person name="Kjaerbolling I."/>
            <person name="Vesth T.C."/>
            <person name="Frisvad J.C."/>
            <person name="Nybo J.L."/>
            <person name="Theobald S."/>
            <person name="Kildgaard S."/>
            <person name="Petersen T.I."/>
            <person name="Kuo A."/>
            <person name="Sato A."/>
            <person name="Lyhne E.K."/>
            <person name="Kogle M.E."/>
            <person name="Wiebenga A."/>
            <person name="Kun R.S."/>
            <person name="Lubbers R.J."/>
            <person name="Makela M.R."/>
            <person name="Barry K."/>
            <person name="Chovatia M."/>
            <person name="Clum A."/>
            <person name="Daum C."/>
            <person name="Haridas S."/>
            <person name="He G."/>
            <person name="LaButti K."/>
            <person name="Lipzen A."/>
            <person name="Mondo S."/>
            <person name="Pangilinan J."/>
            <person name="Riley R."/>
            <person name="Salamov A."/>
            <person name="Simmons B.A."/>
            <person name="Magnuson J.K."/>
            <person name="Henrissat B."/>
            <person name="Mortensen U.H."/>
            <person name="Larsen T.O."/>
            <person name="De vries R.P."/>
            <person name="Grigoriev I.V."/>
            <person name="Machida M."/>
            <person name="Baker S.E."/>
            <person name="Andersen M.R."/>
        </authorList>
    </citation>
    <scope>NUCLEOTIDE SEQUENCE [LARGE SCALE GENOMIC DNA]</scope>
    <source>
        <strain evidence="2 3">CBS 126849</strain>
    </source>
</reference>
<sequence>MPTKSRLALRLMHRGILQPSRMGKDFPLCIPTPDMYDAHFVWSVGSAWQRGTMALTDRCWSLPVCLPATCHTPSFGQFQIDGLADARARTSMSSLVACIIGYMGMVYWGLTVSNHAIQRPGSQSCSELEVFYFSFF</sequence>
<feature type="transmembrane region" description="Helical" evidence="1">
    <location>
        <begin position="92"/>
        <end position="110"/>
    </location>
</feature>
<evidence type="ECO:0000313" key="3">
    <source>
        <dbReference type="Proteomes" id="UP000326799"/>
    </source>
</evidence>
<accession>A0A5N6F1D3</accession>
<protein>
    <submittedName>
        <fullName evidence="2">Uncharacterized protein</fullName>
    </submittedName>
</protein>
<dbReference type="EMBL" id="ML733411">
    <property type="protein sequence ID" value="KAB8222610.1"/>
    <property type="molecule type" value="Genomic_DNA"/>
</dbReference>
<evidence type="ECO:0000313" key="2">
    <source>
        <dbReference type="EMBL" id="KAB8222610.1"/>
    </source>
</evidence>
<name>A0A5N6F1D3_9EURO</name>
<dbReference type="Proteomes" id="UP000326799">
    <property type="component" value="Unassembled WGS sequence"/>
</dbReference>
<gene>
    <name evidence="2" type="ORF">BDV33DRAFT_168480</name>
</gene>
<keyword evidence="1" id="KW-1133">Transmembrane helix</keyword>
<keyword evidence="3" id="KW-1185">Reference proteome</keyword>
<evidence type="ECO:0000256" key="1">
    <source>
        <dbReference type="SAM" id="Phobius"/>
    </source>
</evidence>